<feature type="transmembrane region" description="Helical" evidence="1">
    <location>
        <begin position="7"/>
        <end position="32"/>
    </location>
</feature>
<feature type="transmembrane region" description="Helical" evidence="1">
    <location>
        <begin position="277"/>
        <end position="299"/>
    </location>
</feature>
<dbReference type="GeneID" id="70131058"/>
<dbReference type="InterPro" id="IPR052413">
    <property type="entry name" value="SUR7_domain"/>
</dbReference>
<dbReference type="Pfam" id="PF06687">
    <property type="entry name" value="SUR7"/>
    <property type="match status" value="1"/>
</dbReference>
<protein>
    <submittedName>
        <fullName evidence="2">SUR7/PalI family-domain-containing protein</fullName>
    </submittedName>
</protein>
<evidence type="ECO:0000313" key="2">
    <source>
        <dbReference type="EMBL" id="KAH6657865.1"/>
    </source>
</evidence>
<dbReference type="PANTHER" id="PTHR28019">
    <property type="entry name" value="CELL MEMBRANE PROTEIN YLR413W-RELATED"/>
    <property type="match status" value="1"/>
</dbReference>
<dbReference type="PANTHER" id="PTHR28019:SF3">
    <property type="entry name" value="INTEGRAL MEMBRANE PROTEIN (AFU_ORTHOLOGUE AFUA_6G07470)"/>
    <property type="match status" value="1"/>
</dbReference>
<dbReference type="GO" id="GO:0031505">
    <property type="term" value="P:fungal-type cell wall organization"/>
    <property type="evidence" value="ECO:0007669"/>
    <property type="project" value="TreeGrafter"/>
</dbReference>
<evidence type="ECO:0000313" key="3">
    <source>
        <dbReference type="Proteomes" id="UP000758603"/>
    </source>
</evidence>
<dbReference type="AlphaFoldDB" id="A0A9P8URW2"/>
<dbReference type="EMBL" id="JAGPXC010000002">
    <property type="protein sequence ID" value="KAH6657865.1"/>
    <property type="molecule type" value="Genomic_DNA"/>
</dbReference>
<keyword evidence="1" id="KW-1133">Transmembrane helix</keyword>
<accession>A0A9P8URW2</accession>
<dbReference type="Proteomes" id="UP000758603">
    <property type="component" value="Unassembled WGS sequence"/>
</dbReference>
<keyword evidence="1" id="KW-0472">Membrane</keyword>
<comment type="caution">
    <text evidence="2">The sequence shown here is derived from an EMBL/GenBank/DDBJ whole genome shotgun (WGS) entry which is preliminary data.</text>
</comment>
<evidence type="ECO:0000256" key="1">
    <source>
        <dbReference type="SAM" id="Phobius"/>
    </source>
</evidence>
<dbReference type="InterPro" id="IPR009571">
    <property type="entry name" value="SUR7/Rim9-like_fungi"/>
</dbReference>
<feature type="transmembrane region" description="Helical" evidence="1">
    <location>
        <begin position="199"/>
        <end position="220"/>
    </location>
</feature>
<dbReference type="GO" id="GO:0051285">
    <property type="term" value="C:cell cortex of cell tip"/>
    <property type="evidence" value="ECO:0007669"/>
    <property type="project" value="TreeGrafter"/>
</dbReference>
<keyword evidence="1" id="KW-0812">Transmembrane</keyword>
<feature type="transmembrane region" description="Helical" evidence="1">
    <location>
        <begin position="227"/>
        <end position="257"/>
    </location>
</feature>
<dbReference type="RefSeq" id="XP_045962099.1">
    <property type="nucleotide sequence ID" value="XM_046102166.1"/>
</dbReference>
<dbReference type="OrthoDB" id="4480814at2759"/>
<name>A0A9P8URW2_9PEZI</name>
<reference evidence="2" key="1">
    <citation type="journal article" date="2021" name="Nat. Commun.">
        <title>Genetic determinants of endophytism in the Arabidopsis root mycobiome.</title>
        <authorList>
            <person name="Mesny F."/>
            <person name="Miyauchi S."/>
            <person name="Thiergart T."/>
            <person name="Pickel B."/>
            <person name="Atanasova L."/>
            <person name="Karlsson M."/>
            <person name="Huettel B."/>
            <person name="Barry K.W."/>
            <person name="Haridas S."/>
            <person name="Chen C."/>
            <person name="Bauer D."/>
            <person name="Andreopoulos W."/>
            <person name="Pangilinan J."/>
            <person name="LaButti K."/>
            <person name="Riley R."/>
            <person name="Lipzen A."/>
            <person name="Clum A."/>
            <person name="Drula E."/>
            <person name="Henrissat B."/>
            <person name="Kohler A."/>
            <person name="Grigoriev I.V."/>
            <person name="Martin F.M."/>
            <person name="Hacquard S."/>
        </authorList>
    </citation>
    <scope>NUCLEOTIDE SEQUENCE</scope>
    <source>
        <strain evidence="2">MPI-SDFR-AT-0073</strain>
    </source>
</reference>
<organism evidence="2 3">
    <name type="scientific">Truncatella angustata</name>
    <dbReference type="NCBI Taxonomy" id="152316"/>
    <lineage>
        <taxon>Eukaryota</taxon>
        <taxon>Fungi</taxon>
        <taxon>Dikarya</taxon>
        <taxon>Ascomycota</taxon>
        <taxon>Pezizomycotina</taxon>
        <taxon>Sordariomycetes</taxon>
        <taxon>Xylariomycetidae</taxon>
        <taxon>Amphisphaeriales</taxon>
        <taxon>Sporocadaceae</taxon>
        <taxon>Truncatella</taxon>
    </lineage>
</organism>
<dbReference type="GO" id="GO:0005886">
    <property type="term" value="C:plasma membrane"/>
    <property type="evidence" value="ECO:0007669"/>
    <property type="project" value="InterPro"/>
</dbReference>
<gene>
    <name evidence="2" type="ORF">BKA67DRAFT_556598</name>
</gene>
<proteinExistence type="predicted"/>
<sequence>MGNVGRFFCVALPFILTAGAIISMLIVGLAGVTNNASLYILRANVTGLTISPASAESLLSSVTSRDVTHHERQVDASSFGGSSEQGSSTDSAWAAASSVASSSSASSSGSSTSTTSTTTLTSNITATDLGLKDFYDITLWGVCTTDSDGKRECTKAKFDWAETELNTSSLITASYNITLPSEITGSISAFQKITKWTEVVYIIAMIALGIELVAGAFTYCSRAVSCITYLISGVATVAVCACAAMITAMAVIVVGAIEGTAKYYGVKGSINTNFLAAVWIGAAFTIAASLFWLFSACCCKRDHTRSSKNHDDEKPFLPNGSYAPLHDNRNSYGYNNQQAYTGHNNARSDLAYEPYSHSRV</sequence>
<keyword evidence="3" id="KW-1185">Reference proteome</keyword>